<dbReference type="SUPFAM" id="SSF53098">
    <property type="entry name" value="Ribonuclease H-like"/>
    <property type="match status" value="1"/>
</dbReference>
<dbReference type="PANTHER" id="PTHR37984">
    <property type="entry name" value="PROTEIN CBG26694"/>
    <property type="match status" value="1"/>
</dbReference>
<reference evidence="3" key="1">
    <citation type="journal article" date="2023" name="Science">
        <title>Genome structures resolve the early diversification of teleost fishes.</title>
        <authorList>
            <person name="Parey E."/>
            <person name="Louis A."/>
            <person name="Montfort J."/>
            <person name="Bouchez O."/>
            <person name="Roques C."/>
            <person name="Iampietro C."/>
            <person name="Lluch J."/>
            <person name="Castinel A."/>
            <person name="Donnadieu C."/>
            <person name="Desvignes T."/>
            <person name="Floi Bucao C."/>
            <person name="Jouanno E."/>
            <person name="Wen M."/>
            <person name="Mejri S."/>
            <person name="Dirks R."/>
            <person name="Jansen H."/>
            <person name="Henkel C."/>
            <person name="Chen W.J."/>
            <person name="Zahm M."/>
            <person name="Cabau C."/>
            <person name="Klopp C."/>
            <person name="Thompson A.W."/>
            <person name="Robinson-Rechavi M."/>
            <person name="Braasch I."/>
            <person name="Lecointre G."/>
            <person name="Bobe J."/>
            <person name="Postlethwait J.H."/>
            <person name="Berthelot C."/>
            <person name="Roest Crollius H."/>
            <person name="Guiguen Y."/>
        </authorList>
    </citation>
    <scope>NUCLEOTIDE SEQUENCE</scope>
    <source>
        <strain evidence="3">Concon-B</strain>
    </source>
</reference>
<dbReference type="Proteomes" id="UP001152803">
    <property type="component" value="Unassembled WGS sequence"/>
</dbReference>
<evidence type="ECO:0000259" key="2">
    <source>
        <dbReference type="PROSITE" id="PS50994"/>
    </source>
</evidence>
<dbReference type="Pfam" id="PF00665">
    <property type="entry name" value="rve"/>
    <property type="match status" value="1"/>
</dbReference>
<dbReference type="Gene3D" id="3.30.420.10">
    <property type="entry name" value="Ribonuclease H-like superfamily/Ribonuclease H"/>
    <property type="match status" value="1"/>
</dbReference>
<gene>
    <name evidence="3" type="ORF">COCON_G00111640</name>
</gene>
<dbReference type="PANTHER" id="PTHR37984:SF15">
    <property type="entry name" value="INTEGRASE CATALYTIC DOMAIN-CONTAINING PROTEIN"/>
    <property type="match status" value="1"/>
</dbReference>
<dbReference type="InterPro" id="IPR050951">
    <property type="entry name" value="Retrovirus_Pol_polyprotein"/>
</dbReference>
<dbReference type="AlphaFoldDB" id="A0A9Q1DJT6"/>
<proteinExistence type="predicted"/>
<keyword evidence="4" id="KW-1185">Reference proteome</keyword>
<name>A0A9Q1DJT6_CONCO</name>
<dbReference type="InterPro" id="IPR012337">
    <property type="entry name" value="RNaseH-like_sf"/>
</dbReference>
<dbReference type="OrthoDB" id="775972at2759"/>
<dbReference type="InterPro" id="IPR001584">
    <property type="entry name" value="Integrase_cat-core"/>
</dbReference>
<dbReference type="EMBL" id="JAFJMO010000007">
    <property type="protein sequence ID" value="KAJ8272305.1"/>
    <property type="molecule type" value="Genomic_DNA"/>
</dbReference>
<organism evidence="3 4">
    <name type="scientific">Conger conger</name>
    <name type="common">Conger eel</name>
    <name type="synonym">Muraena conger</name>
    <dbReference type="NCBI Taxonomy" id="82655"/>
    <lineage>
        <taxon>Eukaryota</taxon>
        <taxon>Metazoa</taxon>
        <taxon>Chordata</taxon>
        <taxon>Craniata</taxon>
        <taxon>Vertebrata</taxon>
        <taxon>Euteleostomi</taxon>
        <taxon>Actinopterygii</taxon>
        <taxon>Neopterygii</taxon>
        <taxon>Teleostei</taxon>
        <taxon>Anguilliformes</taxon>
        <taxon>Congridae</taxon>
        <taxon>Conger</taxon>
    </lineage>
</organism>
<feature type="domain" description="Integrase catalytic" evidence="2">
    <location>
        <begin position="79"/>
        <end position="166"/>
    </location>
</feature>
<evidence type="ECO:0000313" key="3">
    <source>
        <dbReference type="EMBL" id="KAJ8272305.1"/>
    </source>
</evidence>
<sequence length="166" mass="18091">MIRDQLVEKTNSSRIRESLLLESELTLQKAITLASHIETVLADAQAMAKTGDAVVGAVQGTTFRGGGRRTPSHFQRKESRSAPKPTESSNPSAGPYLRAPLDCRYAITLVDYYSKWPVVAFTSEVTSATVIQFLFTVFSREGNPLELVTDNGSAFVSAEFKAFLAS</sequence>
<feature type="region of interest" description="Disordered" evidence="1">
    <location>
        <begin position="60"/>
        <end position="95"/>
    </location>
</feature>
<evidence type="ECO:0000256" key="1">
    <source>
        <dbReference type="SAM" id="MobiDB-lite"/>
    </source>
</evidence>
<dbReference type="GO" id="GO:0003676">
    <property type="term" value="F:nucleic acid binding"/>
    <property type="evidence" value="ECO:0007669"/>
    <property type="project" value="InterPro"/>
</dbReference>
<comment type="caution">
    <text evidence="3">The sequence shown here is derived from an EMBL/GenBank/DDBJ whole genome shotgun (WGS) entry which is preliminary data.</text>
</comment>
<protein>
    <recommendedName>
        <fullName evidence="2">Integrase catalytic domain-containing protein</fullName>
    </recommendedName>
</protein>
<dbReference type="InterPro" id="IPR036397">
    <property type="entry name" value="RNaseH_sf"/>
</dbReference>
<evidence type="ECO:0000313" key="4">
    <source>
        <dbReference type="Proteomes" id="UP001152803"/>
    </source>
</evidence>
<dbReference type="GO" id="GO:0015074">
    <property type="term" value="P:DNA integration"/>
    <property type="evidence" value="ECO:0007669"/>
    <property type="project" value="InterPro"/>
</dbReference>
<dbReference type="PROSITE" id="PS50994">
    <property type="entry name" value="INTEGRASE"/>
    <property type="match status" value="1"/>
</dbReference>
<accession>A0A9Q1DJT6</accession>